<evidence type="ECO:0000256" key="4">
    <source>
        <dbReference type="SAM" id="SignalP"/>
    </source>
</evidence>
<evidence type="ECO:0000313" key="7">
    <source>
        <dbReference type="Proteomes" id="UP000663879"/>
    </source>
</evidence>
<evidence type="ECO:0000256" key="2">
    <source>
        <dbReference type="ARBA" id="ARBA00022737"/>
    </source>
</evidence>
<dbReference type="AlphaFoldDB" id="A0A814I8Q0"/>
<dbReference type="EMBL" id="CAJNOC010004408">
    <property type="protein sequence ID" value="CAF1020636.1"/>
    <property type="molecule type" value="Genomic_DNA"/>
</dbReference>
<accession>A0A814I8Q0</accession>
<organism evidence="6 7">
    <name type="scientific">Brachionus calyciflorus</name>
    <dbReference type="NCBI Taxonomy" id="104777"/>
    <lineage>
        <taxon>Eukaryota</taxon>
        <taxon>Metazoa</taxon>
        <taxon>Spiralia</taxon>
        <taxon>Gnathifera</taxon>
        <taxon>Rotifera</taxon>
        <taxon>Eurotatoria</taxon>
        <taxon>Monogononta</taxon>
        <taxon>Pseudotrocha</taxon>
        <taxon>Ploima</taxon>
        <taxon>Brachionidae</taxon>
        <taxon>Brachionus</taxon>
    </lineage>
</organism>
<feature type="non-terminal residue" evidence="6">
    <location>
        <position position="329"/>
    </location>
</feature>
<protein>
    <recommendedName>
        <fullName evidence="5">Fibronectin type-II domain-containing protein</fullName>
    </recommendedName>
</protein>
<dbReference type="InterPro" id="IPR013783">
    <property type="entry name" value="Ig-like_fold"/>
</dbReference>
<dbReference type="SUPFAM" id="SSF57440">
    <property type="entry name" value="Kringle-like"/>
    <property type="match status" value="1"/>
</dbReference>
<dbReference type="InterPro" id="IPR014756">
    <property type="entry name" value="Ig_E-set"/>
</dbReference>
<dbReference type="OrthoDB" id="10063478at2759"/>
<dbReference type="InterPro" id="IPR000562">
    <property type="entry name" value="FN_type2_dom"/>
</dbReference>
<dbReference type="PANTHER" id="PTHR46769:SF2">
    <property type="entry name" value="FIBROCYSTIN-L ISOFORM 2 PRECURSOR-RELATED"/>
    <property type="match status" value="1"/>
</dbReference>
<keyword evidence="2" id="KW-0677">Repeat</keyword>
<evidence type="ECO:0000259" key="5">
    <source>
        <dbReference type="SMART" id="SM00059"/>
    </source>
</evidence>
<keyword evidence="3" id="KW-1015">Disulfide bond</keyword>
<feature type="domain" description="Fibronectin type-II" evidence="5">
    <location>
        <begin position="44"/>
        <end position="88"/>
    </location>
</feature>
<sequence length="329" mass="36687">MKIRKFWLFIYLLSLLNNNSLQQSCVNTWEADLANPNLNLCPVLTASGEECSFPFTFNKIEYRSCQINNGNTDKIPQCYTSSRVWSNCILPTNAVITRVTTRKSGSTSTNTVSLNGGTLIWIIGRRFAMNTFSFAPTNTTSNEVYLTTDTKSYNCEIHTDKVTTTQVTCYAPAVPAGSYLVKVKVNGELIPIYQYENINNAYVIASDSNTPKINSIVPMSGVPGTLLTINGDFKTACYTRDEDGCSDDSGARISRIYFGGQICNLIDPNTNTLYQALSQYSLKCKLEGSEINVFNSSILISEQYGRSLTSRDAYLISPDEKFYNFRTYP</sequence>
<keyword evidence="1 4" id="KW-0732">Signal</keyword>
<dbReference type="SUPFAM" id="SSF81296">
    <property type="entry name" value="E set domains"/>
    <property type="match status" value="2"/>
</dbReference>
<evidence type="ECO:0000256" key="3">
    <source>
        <dbReference type="ARBA" id="ARBA00023157"/>
    </source>
</evidence>
<name>A0A814I8Q0_9BILA</name>
<dbReference type="Gene3D" id="2.10.10.10">
    <property type="entry name" value="Fibronectin, type II, collagen-binding"/>
    <property type="match status" value="1"/>
</dbReference>
<evidence type="ECO:0000313" key="6">
    <source>
        <dbReference type="EMBL" id="CAF1020636.1"/>
    </source>
</evidence>
<dbReference type="InterPro" id="IPR013806">
    <property type="entry name" value="Kringle-like"/>
</dbReference>
<dbReference type="Gene3D" id="2.60.40.10">
    <property type="entry name" value="Immunoglobulins"/>
    <property type="match status" value="1"/>
</dbReference>
<reference evidence="6" key="1">
    <citation type="submission" date="2021-02" db="EMBL/GenBank/DDBJ databases">
        <authorList>
            <person name="Nowell W R."/>
        </authorList>
    </citation>
    <scope>NUCLEOTIDE SEQUENCE</scope>
    <source>
        <strain evidence="6">Ploen Becks lab</strain>
    </source>
</reference>
<dbReference type="InterPro" id="IPR052387">
    <property type="entry name" value="Fibrocystin"/>
</dbReference>
<gene>
    <name evidence="6" type="ORF">OXX778_LOCUS17362</name>
</gene>
<proteinExistence type="predicted"/>
<evidence type="ECO:0000256" key="1">
    <source>
        <dbReference type="ARBA" id="ARBA00022729"/>
    </source>
</evidence>
<dbReference type="InterPro" id="IPR002909">
    <property type="entry name" value="IPT_dom"/>
</dbReference>
<comment type="caution">
    <text evidence="6">The sequence shown here is derived from an EMBL/GenBank/DDBJ whole genome shotgun (WGS) entry which is preliminary data.</text>
</comment>
<dbReference type="PANTHER" id="PTHR46769">
    <property type="entry name" value="POLYCYSTIC KIDNEY AND HEPATIC DISEASE 1 (AUTOSOMAL RECESSIVE)-LIKE 1"/>
    <property type="match status" value="1"/>
</dbReference>
<keyword evidence="7" id="KW-1185">Reference proteome</keyword>
<dbReference type="Pfam" id="PF01833">
    <property type="entry name" value="TIG"/>
    <property type="match status" value="2"/>
</dbReference>
<dbReference type="InterPro" id="IPR036943">
    <property type="entry name" value="FN_type2_sf"/>
</dbReference>
<dbReference type="SMART" id="SM00059">
    <property type="entry name" value="FN2"/>
    <property type="match status" value="1"/>
</dbReference>
<feature type="signal peptide" evidence="4">
    <location>
        <begin position="1"/>
        <end position="22"/>
    </location>
</feature>
<feature type="chain" id="PRO_5032970241" description="Fibronectin type-II domain-containing protein" evidence="4">
    <location>
        <begin position="23"/>
        <end position="329"/>
    </location>
</feature>
<dbReference type="Proteomes" id="UP000663879">
    <property type="component" value="Unassembled WGS sequence"/>
</dbReference>